<reference evidence="2 3" key="1">
    <citation type="journal article" date="2015" name="Annu Rev Anim Biosci">
        <title>The Genome 10K Project: a way forward.</title>
        <authorList>
            <person name="Koepfli K.P."/>
            <person name="Paten B."/>
            <person name="O'Brien S.J."/>
            <person name="Koepfli K.P."/>
            <person name="Paten B."/>
            <person name="Antunes A."/>
            <person name="Belov K."/>
            <person name="Bustamante C."/>
            <person name="Castoe T.A."/>
            <person name="Clawson H."/>
            <person name="Crawford A.J."/>
            <person name="Diekhans M."/>
            <person name="Distel D."/>
            <person name="Durbin R."/>
            <person name="Earl D."/>
            <person name="Fujita M.K."/>
            <person name="Gamble T."/>
            <person name="Georges A."/>
            <person name="Gemmell N."/>
            <person name="Gilbert M.T."/>
            <person name="Graves J.M."/>
            <person name="Green R.E."/>
            <person name="Hickey G."/>
            <person name="Jarvis E.D."/>
            <person name="Johnson W."/>
            <person name="Komissarov A."/>
            <person name="Korf I."/>
            <person name="Kuhn R."/>
            <person name="Larkin D.M."/>
            <person name="Lewin H."/>
            <person name="Lopez J.V."/>
            <person name="Ma J."/>
            <person name="Marques-Bonet T."/>
            <person name="Miller W."/>
            <person name="Murphy R."/>
            <person name="Pevzner P."/>
            <person name="Shapiro B."/>
            <person name="Steiner C."/>
            <person name="Tamazian G."/>
            <person name="Venkatesh B."/>
            <person name="Wang J."/>
            <person name="Wayne R."/>
            <person name="Wiley E."/>
            <person name="Yang H."/>
            <person name="Zhang G."/>
            <person name="Haussler D."/>
            <person name="Ryder O."/>
            <person name="O'Brien S.J."/>
        </authorList>
    </citation>
    <scope>NUCLEOTIDE SEQUENCE</scope>
</reference>
<evidence type="ECO:0000313" key="2">
    <source>
        <dbReference type="Ensembl" id="ENSRFEP00010026022.1"/>
    </source>
</evidence>
<sequence length="126" mass="13654">MALLAEHLLKPPPPPQADQDRALSGGSVPPAAFLPLPRVPSVCSHQGRHKWQRHEASASSRSSFRASVMGSGTKTTPTPSASMPPRPMRWPSPSTTAGSCRRSSTQRCTWHPISLTSRKHSPQARM</sequence>
<dbReference type="GeneTree" id="ENSGT00980000200685"/>
<feature type="compositionally biased region" description="Basic residues" evidence="1">
    <location>
        <begin position="117"/>
        <end position="126"/>
    </location>
</feature>
<reference evidence="2 3" key="2">
    <citation type="journal article" date="2018" name="Annu Rev Anim Biosci">
        <title>Bat Biology, Genomes, and the Bat1K Project: To Generate Chromosome-Level Genomes for All Living Bat Species.</title>
        <authorList>
            <person name="Teeling E.C."/>
            <person name="Vernes S.C."/>
            <person name="Davalos L.M."/>
            <person name="Ray D.A."/>
            <person name="Gilbert M.T.P."/>
            <person name="Myers E."/>
        </authorList>
    </citation>
    <scope>NUCLEOTIDE SEQUENCE</scope>
</reference>
<feature type="compositionally biased region" description="Polar residues" evidence="1">
    <location>
        <begin position="97"/>
        <end position="108"/>
    </location>
</feature>
<dbReference type="Ensembl" id="ENSRFET00010028279.1">
    <property type="protein sequence ID" value="ENSRFEP00010026022.1"/>
    <property type="gene ID" value="ENSRFEG00010017326.1"/>
</dbReference>
<reference evidence="3" key="3">
    <citation type="submission" date="2018-12" db="EMBL/GenBank/DDBJ databases">
        <title>G10K-VGP greater horseshoe bat female genome, primary haplotype.</title>
        <authorList>
            <person name="Teeling E."/>
            <person name="Myers G."/>
            <person name="Vernes S."/>
            <person name="Pippel M."/>
            <person name="Winkler S."/>
            <person name="Fedrigo O."/>
            <person name="Rhie A."/>
            <person name="Koren S."/>
            <person name="Phillippy A."/>
            <person name="Lewin H."/>
            <person name="Damas J."/>
            <person name="Howe K."/>
            <person name="Mountcastle J."/>
            <person name="Jarvis E.D."/>
        </authorList>
    </citation>
    <scope>NUCLEOTIDE SEQUENCE [LARGE SCALE GENOMIC DNA]</scope>
</reference>
<protein>
    <submittedName>
        <fullName evidence="2">Uncharacterized protein</fullName>
    </submittedName>
</protein>
<dbReference type="InParanoid" id="A0A671FJY2"/>
<feature type="compositionally biased region" description="Low complexity" evidence="1">
    <location>
        <begin position="57"/>
        <end position="81"/>
    </location>
</feature>
<dbReference type="AlphaFoldDB" id="A0A671FJY2"/>
<accession>A0A671FJY2</accession>
<feature type="region of interest" description="Disordered" evidence="1">
    <location>
        <begin position="1"/>
        <end position="126"/>
    </location>
</feature>
<keyword evidence="3" id="KW-1185">Reference proteome</keyword>
<dbReference type="Proteomes" id="UP000472240">
    <property type="component" value="Chromosome 8"/>
</dbReference>
<evidence type="ECO:0000313" key="3">
    <source>
        <dbReference type="Proteomes" id="UP000472240"/>
    </source>
</evidence>
<reference evidence="2" key="5">
    <citation type="submission" date="2025-09" db="UniProtKB">
        <authorList>
            <consortium name="Ensembl"/>
        </authorList>
    </citation>
    <scope>IDENTIFICATION</scope>
</reference>
<organism evidence="2 3">
    <name type="scientific">Rhinolophus ferrumequinum</name>
    <name type="common">Greater horseshoe bat</name>
    <dbReference type="NCBI Taxonomy" id="59479"/>
    <lineage>
        <taxon>Eukaryota</taxon>
        <taxon>Metazoa</taxon>
        <taxon>Chordata</taxon>
        <taxon>Craniata</taxon>
        <taxon>Vertebrata</taxon>
        <taxon>Euteleostomi</taxon>
        <taxon>Mammalia</taxon>
        <taxon>Eutheria</taxon>
        <taxon>Laurasiatheria</taxon>
        <taxon>Chiroptera</taxon>
        <taxon>Yinpterochiroptera</taxon>
        <taxon>Rhinolophoidea</taxon>
        <taxon>Rhinolophidae</taxon>
        <taxon>Rhinolophinae</taxon>
        <taxon>Rhinolophus</taxon>
    </lineage>
</organism>
<reference evidence="2" key="4">
    <citation type="submission" date="2025-08" db="UniProtKB">
        <authorList>
            <consortium name="Ensembl"/>
        </authorList>
    </citation>
    <scope>IDENTIFICATION</scope>
</reference>
<proteinExistence type="predicted"/>
<name>A0A671FJY2_RHIFE</name>
<evidence type="ECO:0000256" key="1">
    <source>
        <dbReference type="SAM" id="MobiDB-lite"/>
    </source>
</evidence>